<sequence length="74" mass="8499">MFVFEKIKIASFWRMSMSIFDIRQVRGRKAGEVLYQVYIGNKPMGEPQKTEADAKALQAYYENLQEKPPAADAP</sequence>
<gene>
    <name evidence="1" type="ORF">BVL52_08715</name>
</gene>
<protein>
    <submittedName>
        <fullName evidence="1">Uncharacterized protein</fullName>
    </submittedName>
</protein>
<accession>A0ABX3IVN5</accession>
<evidence type="ECO:0000313" key="2">
    <source>
        <dbReference type="Proteomes" id="UP000189310"/>
    </source>
</evidence>
<dbReference type="EMBL" id="MTLN01000004">
    <property type="protein sequence ID" value="ONN71715.1"/>
    <property type="molecule type" value="Genomic_DNA"/>
</dbReference>
<name>A0ABX3IVN5_9PSED</name>
<comment type="caution">
    <text evidence="1">The sequence shown here is derived from an EMBL/GenBank/DDBJ whole genome shotgun (WGS) entry which is preliminary data.</text>
</comment>
<reference evidence="1 2" key="1">
    <citation type="submission" date="2017-01" db="EMBL/GenBank/DDBJ databases">
        <title>Pseudomonas psychrotolerans genome sequencing and assembly.</title>
        <authorList>
            <person name="Vyas B."/>
            <person name="Mayilraj S."/>
        </authorList>
    </citation>
    <scope>NUCLEOTIDE SEQUENCE [LARGE SCALE GENOMIC DNA]</scope>
    <source>
        <strain evidence="1 2">SDS18</strain>
    </source>
</reference>
<evidence type="ECO:0000313" key="1">
    <source>
        <dbReference type="EMBL" id="ONN71715.1"/>
    </source>
</evidence>
<dbReference type="Proteomes" id="UP000189310">
    <property type="component" value="Unassembled WGS sequence"/>
</dbReference>
<proteinExistence type="predicted"/>
<organism evidence="1 2">
    <name type="scientific">Pseudomonas oryzihabitans</name>
    <dbReference type="NCBI Taxonomy" id="47885"/>
    <lineage>
        <taxon>Bacteria</taxon>
        <taxon>Pseudomonadati</taxon>
        <taxon>Pseudomonadota</taxon>
        <taxon>Gammaproteobacteria</taxon>
        <taxon>Pseudomonadales</taxon>
        <taxon>Pseudomonadaceae</taxon>
        <taxon>Pseudomonas</taxon>
    </lineage>
</organism>
<keyword evidence="2" id="KW-1185">Reference proteome</keyword>